<keyword evidence="1" id="KW-0472">Membrane</keyword>
<proteinExistence type="predicted"/>
<gene>
    <name evidence="2" type="ORF">DY000_02047306</name>
</gene>
<sequence length="155" mass="17227">MGVFLLFIPLCFHLLLGDLFIPTAFLVVLSLDPCPVSPSLKRRSASGTGSASFRVMAQCVYGLIAAVTTVLLCLPQCLEEVRLFFLCHGNFRGSLYLEDMLSLQRRRVSLLEVVFKHILGRVEASFHFLCLWTAVGSGVLVMIMSIEDFTGYKMS</sequence>
<reference evidence="2 3" key="1">
    <citation type="journal article" date="2020" name="BMC Genomics">
        <title>Intraspecific diversification of the crop wild relative Brassica cretica Lam. using demographic model selection.</title>
        <authorList>
            <person name="Kioukis A."/>
            <person name="Michalopoulou V.A."/>
            <person name="Briers L."/>
            <person name="Pirintsos S."/>
            <person name="Studholme D.J."/>
            <person name="Pavlidis P."/>
            <person name="Sarris P.F."/>
        </authorList>
    </citation>
    <scope>NUCLEOTIDE SEQUENCE [LARGE SCALE GENOMIC DNA]</scope>
    <source>
        <strain evidence="3">cv. PFS-1207/04</strain>
    </source>
</reference>
<comment type="caution">
    <text evidence="2">The sequence shown here is derived from an EMBL/GenBank/DDBJ whole genome shotgun (WGS) entry which is preliminary data.</text>
</comment>
<keyword evidence="3" id="KW-1185">Reference proteome</keyword>
<dbReference type="Proteomes" id="UP000266723">
    <property type="component" value="Unassembled WGS sequence"/>
</dbReference>
<feature type="transmembrane region" description="Helical" evidence="1">
    <location>
        <begin position="126"/>
        <end position="146"/>
    </location>
</feature>
<evidence type="ECO:0000313" key="3">
    <source>
        <dbReference type="Proteomes" id="UP000266723"/>
    </source>
</evidence>
<dbReference type="EMBL" id="QGKV02000297">
    <property type="protein sequence ID" value="KAF3605450.1"/>
    <property type="molecule type" value="Genomic_DNA"/>
</dbReference>
<organism evidence="2 3">
    <name type="scientific">Brassica cretica</name>
    <name type="common">Mustard</name>
    <dbReference type="NCBI Taxonomy" id="69181"/>
    <lineage>
        <taxon>Eukaryota</taxon>
        <taxon>Viridiplantae</taxon>
        <taxon>Streptophyta</taxon>
        <taxon>Embryophyta</taxon>
        <taxon>Tracheophyta</taxon>
        <taxon>Spermatophyta</taxon>
        <taxon>Magnoliopsida</taxon>
        <taxon>eudicotyledons</taxon>
        <taxon>Gunneridae</taxon>
        <taxon>Pentapetalae</taxon>
        <taxon>rosids</taxon>
        <taxon>malvids</taxon>
        <taxon>Brassicales</taxon>
        <taxon>Brassicaceae</taxon>
        <taxon>Brassiceae</taxon>
        <taxon>Brassica</taxon>
    </lineage>
</organism>
<protein>
    <submittedName>
        <fullName evidence="2">Uncharacterized protein</fullName>
    </submittedName>
</protein>
<evidence type="ECO:0000313" key="2">
    <source>
        <dbReference type="EMBL" id="KAF3605450.1"/>
    </source>
</evidence>
<name>A0ABQ7ER61_BRACR</name>
<feature type="transmembrane region" description="Helical" evidence="1">
    <location>
        <begin position="7"/>
        <end position="31"/>
    </location>
</feature>
<evidence type="ECO:0000256" key="1">
    <source>
        <dbReference type="SAM" id="Phobius"/>
    </source>
</evidence>
<keyword evidence="1" id="KW-0812">Transmembrane</keyword>
<keyword evidence="1" id="KW-1133">Transmembrane helix</keyword>
<feature type="transmembrane region" description="Helical" evidence="1">
    <location>
        <begin position="51"/>
        <end position="74"/>
    </location>
</feature>
<accession>A0ABQ7ER61</accession>